<dbReference type="PANTHER" id="PTHR15715">
    <property type="entry name" value="CENTROSOMAL PROTEIN OF 170 KDA"/>
    <property type="match status" value="1"/>
</dbReference>
<feature type="region of interest" description="Disordered" evidence="2">
    <location>
        <begin position="781"/>
        <end position="844"/>
    </location>
</feature>
<organism evidence="5 6">
    <name type="scientific">Cryptococcus decagattii</name>
    <dbReference type="NCBI Taxonomy" id="1859122"/>
    <lineage>
        <taxon>Eukaryota</taxon>
        <taxon>Fungi</taxon>
        <taxon>Dikarya</taxon>
        <taxon>Basidiomycota</taxon>
        <taxon>Agaricomycotina</taxon>
        <taxon>Tremellomycetes</taxon>
        <taxon>Tremellales</taxon>
        <taxon>Cryptococcaceae</taxon>
        <taxon>Cryptococcus</taxon>
        <taxon>Cryptococcus gattii species complex</taxon>
    </lineage>
</organism>
<name>A0ABZ2B2Z1_9TREE</name>
<dbReference type="EMBL" id="CP143814">
    <property type="protein sequence ID" value="WVO23987.1"/>
    <property type="molecule type" value="Genomic_DNA"/>
</dbReference>
<dbReference type="InterPro" id="IPR008984">
    <property type="entry name" value="SMAD_FHA_dom_sf"/>
</dbReference>
<feature type="compositionally biased region" description="Acidic residues" evidence="2">
    <location>
        <begin position="682"/>
        <end position="711"/>
    </location>
</feature>
<feature type="region of interest" description="Disordered" evidence="2">
    <location>
        <begin position="661"/>
        <end position="768"/>
    </location>
</feature>
<dbReference type="GeneID" id="89992116"/>
<evidence type="ECO:0000313" key="6">
    <source>
        <dbReference type="Proteomes" id="UP001432216"/>
    </source>
</evidence>
<keyword evidence="3" id="KW-0812">Transmembrane</keyword>
<dbReference type="PANTHER" id="PTHR15715:SF37">
    <property type="entry name" value="LD47843P"/>
    <property type="match status" value="1"/>
</dbReference>
<feature type="region of interest" description="Disordered" evidence="2">
    <location>
        <begin position="65"/>
        <end position="87"/>
    </location>
</feature>
<accession>A0ABZ2B2Z1</accession>
<feature type="domain" description="FHA" evidence="4">
    <location>
        <begin position="164"/>
        <end position="220"/>
    </location>
</feature>
<dbReference type="PROSITE" id="PS50006">
    <property type="entry name" value="FHA_DOMAIN"/>
    <property type="match status" value="1"/>
</dbReference>
<dbReference type="Proteomes" id="UP001432216">
    <property type="component" value="Chromosome 9"/>
</dbReference>
<evidence type="ECO:0000256" key="2">
    <source>
        <dbReference type="SAM" id="MobiDB-lite"/>
    </source>
</evidence>
<feature type="compositionally biased region" description="Basic and acidic residues" evidence="2">
    <location>
        <begin position="802"/>
        <end position="844"/>
    </location>
</feature>
<keyword evidence="6" id="KW-1185">Reference proteome</keyword>
<dbReference type="Pfam" id="PF00498">
    <property type="entry name" value="FHA"/>
    <property type="match status" value="1"/>
</dbReference>
<sequence length="873" mass="97374">MRKAIESSIKEPQKNAPYVEAGSNWQYHRHVVLCVVQFVFAETPDCQLLVPGSCPNILLHRPDTQEPGKYTRIGPQRGEPLTTNLPIPTFESDDSSKKLMQHQYLSHSIGPLAQQGQTMNHSSGPNSGGGGEVPWGAPFPSLHLWPIQDTFQMKMIHLPEGQRIKIGRQTNNKTVPGERNAYFDSKVLSRLHAEIWEQGGKIFIRDVRSSNGTFINGERLSPEGVESDPVEIKTEDQIDFGIDIVSDDNRTIVHHRVAAKAYCVFNEEDAARSARELATYQSHDSTRMRRMGGDMHPGANPLSQMGPAMMSGGGKAGSLSFEHVLSKLQAELHASKEAGAELQNLAATFTGIQDTLSGGVSPSQNGSAEQYIPPQFRSATAEAQAALAGPHGQEAAAFIALQAQLTETQSSLSGHLDKIHYLETQLKEHESLKAEVQMMREQMEESKREMDMVLAGYRGRQLGRRGEGEGDDHEDDEDDARSVATLMDDEDSKNRVRERRRAHRAKEIGKAEHERPTTPEPIQEGEIDEEGQNKAAIDQAPKDFEALPAGGLTSREKEMLEQNNHLVSQINTLSTEIAEALSLSQALQSQHAEAMSAVKLLTDRISALESGMSTKISEEVSKAEEKWESWRVKFEENWKQERDGWERERERLKSVVREWEEASRRAYEEEEERQENERLSEAEYEDEDEIEDDERDEEEEDDGEADEDEALAEWNGSNDPLLMSPKGKLRRRRPSHKTVLAVRALKAVADGDPSLDTPKLSLGGGGSIASSRLKKLKLKSKRLGELSRNGSNQTIKPLQSREGGEKQRGDEEETHSSESGRESGDTLKEKEIGKEVKREGIKRREPKVVQPQAVVGVLVVAIVVGAFWYKHKE</sequence>
<evidence type="ECO:0000259" key="4">
    <source>
        <dbReference type="PROSITE" id="PS50006"/>
    </source>
</evidence>
<dbReference type="RefSeq" id="XP_064723226.1">
    <property type="nucleotide sequence ID" value="XM_064867154.1"/>
</dbReference>
<keyword evidence="3" id="KW-0472">Membrane</keyword>
<keyword evidence="1" id="KW-0175">Coiled coil</keyword>
<feature type="compositionally biased region" description="Basic and acidic residues" evidence="2">
    <location>
        <begin position="505"/>
        <end position="517"/>
    </location>
</feature>
<dbReference type="InterPro" id="IPR000253">
    <property type="entry name" value="FHA_dom"/>
</dbReference>
<feature type="compositionally biased region" description="Acidic residues" evidence="2">
    <location>
        <begin position="469"/>
        <end position="479"/>
    </location>
</feature>
<dbReference type="Gene3D" id="2.60.200.20">
    <property type="match status" value="1"/>
</dbReference>
<reference evidence="5 6" key="1">
    <citation type="submission" date="2024-01" db="EMBL/GenBank/DDBJ databases">
        <title>Comparative genomics of Cryptococcus and Kwoniella reveals pathogenesis evolution and contrasting modes of karyotype evolution via chromosome fusion or intercentromeric recombination.</title>
        <authorList>
            <person name="Coelho M.A."/>
            <person name="David-Palma M."/>
            <person name="Shea T."/>
            <person name="Bowers K."/>
            <person name="McGinley-Smith S."/>
            <person name="Mohammad A.W."/>
            <person name="Gnirke A."/>
            <person name="Yurkov A.M."/>
            <person name="Nowrousian M."/>
            <person name="Sun S."/>
            <person name="Cuomo C.A."/>
            <person name="Heitman J."/>
        </authorList>
    </citation>
    <scope>NUCLEOTIDE SEQUENCE [LARGE SCALE GENOMIC DNA]</scope>
    <source>
        <strain evidence="5 6">7685027</strain>
    </source>
</reference>
<dbReference type="InterPro" id="IPR051176">
    <property type="entry name" value="Cent_Immune-Sig_Mod"/>
</dbReference>
<keyword evidence="3" id="KW-1133">Transmembrane helix</keyword>
<feature type="region of interest" description="Disordered" evidence="2">
    <location>
        <begin position="459"/>
        <end position="532"/>
    </location>
</feature>
<gene>
    <name evidence="5" type="ORF">IAS62_005346</name>
</gene>
<dbReference type="SMART" id="SM00240">
    <property type="entry name" value="FHA"/>
    <property type="match status" value="1"/>
</dbReference>
<evidence type="ECO:0000256" key="1">
    <source>
        <dbReference type="SAM" id="Coils"/>
    </source>
</evidence>
<feature type="transmembrane region" description="Helical" evidence="3">
    <location>
        <begin position="851"/>
        <end position="869"/>
    </location>
</feature>
<dbReference type="SUPFAM" id="SSF49879">
    <property type="entry name" value="SMAD/FHA domain"/>
    <property type="match status" value="1"/>
</dbReference>
<feature type="compositionally biased region" description="Basic residues" evidence="2">
    <location>
        <begin position="727"/>
        <end position="736"/>
    </location>
</feature>
<feature type="coiled-coil region" evidence="1">
    <location>
        <begin position="422"/>
        <end position="449"/>
    </location>
</feature>
<proteinExistence type="predicted"/>
<evidence type="ECO:0000313" key="5">
    <source>
        <dbReference type="EMBL" id="WVO23987.1"/>
    </source>
</evidence>
<protein>
    <recommendedName>
        <fullName evidence="4">FHA domain-containing protein</fullName>
    </recommendedName>
</protein>
<evidence type="ECO:0000256" key="3">
    <source>
        <dbReference type="SAM" id="Phobius"/>
    </source>
</evidence>